<dbReference type="OrthoDB" id="9784375at2"/>
<dbReference type="AlphaFoldDB" id="A0A1H9NFW1"/>
<dbReference type="InterPro" id="IPR000415">
    <property type="entry name" value="Nitroreductase-like"/>
</dbReference>
<dbReference type="NCBIfam" id="NF003768">
    <property type="entry name" value="PRK05365.1"/>
    <property type="match status" value="1"/>
</dbReference>
<dbReference type="EMBL" id="FOFR01000010">
    <property type="protein sequence ID" value="SER34812.1"/>
    <property type="molecule type" value="Genomic_DNA"/>
</dbReference>
<dbReference type="SUPFAM" id="SSF55469">
    <property type="entry name" value="FMN-dependent nitroreductase-like"/>
    <property type="match status" value="1"/>
</dbReference>
<dbReference type="STRING" id="402600.SAMN05216188_110190"/>
<dbReference type="Pfam" id="PF00881">
    <property type="entry name" value="Nitroreductase"/>
    <property type="match status" value="1"/>
</dbReference>
<evidence type="ECO:0000313" key="2">
    <source>
        <dbReference type="EMBL" id="SER34812.1"/>
    </source>
</evidence>
<dbReference type="PANTHER" id="PTHR43543:SF1">
    <property type="entry name" value="MALONIC SEMIALDEHYDE REDUCTASE RUTE-RELATED"/>
    <property type="match status" value="1"/>
</dbReference>
<reference evidence="3" key="1">
    <citation type="submission" date="2016-10" db="EMBL/GenBank/DDBJ databases">
        <authorList>
            <person name="Varghese N."/>
            <person name="Submissions S."/>
        </authorList>
    </citation>
    <scope>NUCLEOTIDE SEQUENCE [LARGE SCALE GENOMIC DNA]</scope>
    <source>
        <strain evidence="3">CGMCC 4.3525</strain>
    </source>
</reference>
<feature type="domain" description="Nitroreductase" evidence="1">
    <location>
        <begin position="24"/>
        <end position="181"/>
    </location>
</feature>
<dbReference type="PANTHER" id="PTHR43543">
    <property type="entry name" value="MALONIC SEMIALDEHYDE REDUCTASE RUTE-RELATED"/>
    <property type="match status" value="1"/>
</dbReference>
<dbReference type="GO" id="GO:0016491">
    <property type="term" value="F:oxidoreductase activity"/>
    <property type="evidence" value="ECO:0007669"/>
    <property type="project" value="InterPro"/>
</dbReference>
<sequence>MEHPDLAELVLAEDAQDMLFRDARTATEFQDVPVSDAQVRAIYELVKHGPTAMNQQPMRAVLVRSEPARGRLLEHIVENNNKAETLAAPLSVVIAADLDFHLRFSETFPVLPNAEQVYAEAKSEVRTASAVMNAHIQLAYFIIGVRAAGLAAAPVTRFDHQALDADFFPGGKLRAVAVVNVGVPVPGSPGYPRPPRLQYEDVFITA</sequence>
<dbReference type="Gene3D" id="3.40.109.10">
    <property type="entry name" value="NADH Oxidase"/>
    <property type="match status" value="1"/>
</dbReference>
<proteinExistence type="predicted"/>
<dbReference type="Proteomes" id="UP000199352">
    <property type="component" value="Unassembled WGS sequence"/>
</dbReference>
<organism evidence="2 3">
    <name type="scientific">Lentzea xinjiangensis</name>
    <dbReference type="NCBI Taxonomy" id="402600"/>
    <lineage>
        <taxon>Bacteria</taxon>
        <taxon>Bacillati</taxon>
        <taxon>Actinomycetota</taxon>
        <taxon>Actinomycetes</taxon>
        <taxon>Pseudonocardiales</taxon>
        <taxon>Pseudonocardiaceae</taxon>
        <taxon>Lentzea</taxon>
    </lineage>
</organism>
<evidence type="ECO:0000259" key="1">
    <source>
        <dbReference type="Pfam" id="PF00881"/>
    </source>
</evidence>
<dbReference type="InterPro" id="IPR050461">
    <property type="entry name" value="Nitroreductase_HadB/RutE"/>
</dbReference>
<gene>
    <name evidence="2" type="ORF">SAMN05216188_110190</name>
</gene>
<name>A0A1H9NFW1_9PSEU</name>
<evidence type="ECO:0000313" key="3">
    <source>
        <dbReference type="Proteomes" id="UP000199352"/>
    </source>
</evidence>
<protein>
    <submittedName>
        <fullName evidence="2">3-hydroxypropanoate dehydrogenase</fullName>
    </submittedName>
</protein>
<keyword evidence="3" id="KW-1185">Reference proteome</keyword>
<dbReference type="InterPro" id="IPR029479">
    <property type="entry name" value="Nitroreductase"/>
</dbReference>
<accession>A0A1H9NFW1</accession>